<protein>
    <submittedName>
        <fullName evidence="1">Uncharacterized protein</fullName>
    </submittedName>
</protein>
<organism evidence="1 2">
    <name type="scientific">Boeremia exigua</name>
    <dbReference type="NCBI Taxonomy" id="749465"/>
    <lineage>
        <taxon>Eukaryota</taxon>
        <taxon>Fungi</taxon>
        <taxon>Dikarya</taxon>
        <taxon>Ascomycota</taxon>
        <taxon>Pezizomycotina</taxon>
        <taxon>Dothideomycetes</taxon>
        <taxon>Pleosporomycetidae</taxon>
        <taxon>Pleosporales</taxon>
        <taxon>Pleosporineae</taxon>
        <taxon>Didymellaceae</taxon>
        <taxon>Boeremia</taxon>
    </lineage>
</organism>
<dbReference type="Proteomes" id="UP001153331">
    <property type="component" value="Unassembled WGS sequence"/>
</dbReference>
<name>A0ACC2IPN1_9PLEO</name>
<gene>
    <name evidence="1" type="ORF">OPT61_g1563</name>
</gene>
<proteinExistence type="predicted"/>
<evidence type="ECO:0000313" key="2">
    <source>
        <dbReference type="Proteomes" id="UP001153331"/>
    </source>
</evidence>
<reference evidence="1" key="1">
    <citation type="submission" date="2022-11" db="EMBL/GenBank/DDBJ databases">
        <title>Genome Sequence of Boeremia exigua.</title>
        <authorList>
            <person name="Buettner E."/>
        </authorList>
    </citation>
    <scope>NUCLEOTIDE SEQUENCE</scope>
    <source>
        <strain evidence="1">CU02</strain>
    </source>
</reference>
<sequence>MSPSTKTIIALSLLTLAAALPTPQLAGEGAAANSIFSSTDNGIGFGIENAENNLAGLIGSTKGGAPAAPPARRQLDKISNGFQTMSNAAGTGGSTSSLTGALDTIDGDSTSGAANLGADIGNLEVGTLEAAGNAVPRI</sequence>
<keyword evidence="2" id="KW-1185">Reference proteome</keyword>
<evidence type="ECO:0000313" key="1">
    <source>
        <dbReference type="EMBL" id="KAJ8117185.1"/>
    </source>
</evidence>
<accession>A0ACC2IPN1</accession>
<comment type="caution">
    <text evidence="1">The sequence shown here is derived from an EMBL/GenBank/DDBJ whole genome shotgun (WGS) entry which is preliminary data.</text>
</comment>
<dbReference type="EMBL" id="JAPHNI010000063">
    <property type="protein sequence ID" value="KAJ8117185.1"/>
    <property type="molecule type" value="Genomic_DNA"/>
</dbReference>